<keyword evidence="2 4" id="KW-0863">Zinc-finger</keyword>
<feature type="region of interest" description="Disordered" evidence="5">
    <location>
        <begin position="1"/>
        <end position="22"/>
    </location>
</feature>
<dbReference type="Pfam" id="PF10551">
    <property type="entry name" value="MULE"/>
    <property type="match status" value="1"/>
</dbReference>
<keyword evidence="6" id="KW-0812">Transmembrane</keyword>
<dbReference type="PROSITE" id="PS50994">
    <property type="entry name" value="INTEGRASE"/>
    <property type="match status" value="1"/>
</dbReference>
<evidence type="ECO:0000256" key="2">
    <source>
        <dbReference type="ARBA" id="ARBA00022771"/>
    </source>
</evidence>
<feature type="region of interest" description="Disordered" evidence="5">
    <location>
        <begin position="778"/>
        <end position="822"/>
    </location>
</feature>
<dbReference type="InterPro" id="IPR002156">
    <property type="entry name" value="RNaseH_domain"/>
</dbReference>
<dbReference type="InterPro" id="IPR006564">
    <property type="entry name" value="Znf_PMZ"/>
</dbReference>
<evidence type="ECO:0000313" key="9">
    <source>
        <dbReference type="EMBL" id="KAG7544162.1"/>
    </source>
</evidence>
<evidence type="ECO:0000259" key="8">
    <source>
        <dbReference type="PROSITE" id="PS50994"/>
    </source>
</evidence>
<dbReference type="EMBL" id="JAEFBK010000012">
    <property type="protein sequence ID" value="KAG7544162.1"/>
    <property type="molecule type" value="Genomic_DNA"/>
</dbReference>
<evidence type="ECO:0000256" key="5">
    <source>
        <dbReference type="SAM" id="MobiDB-lite"/>
    </source>
</evidence>
<dbReference type="InterPro" id="IPR018289">
    <property type="entry name" value="MULE_transposase_dom"/>
</dbReference>
<protein>
    <submittedName>
        <fullName evidence="9">Zinc finger SWIM-type</fullName>
    </submittedName>
</protein>
<dbReference type="Pfam" id="PF02721">
    <property type="entry name" value="DUF223"/>
    <property type="match status" value="1"/>
</dbReference>
<keyword evidence="6" id="KW-0472">Membrane</keyword>
<dbReference type="InterPro" id="IPR025724">
    <property type="entry name" value="GAG-pre-integrase_dom"/>
</dbReference>
<dbReference type="InterPro" id="IPR057670">
    <property type="entry name" value="SH3_retrovirus"/>
</dbReference>
<keyword evidence="1" id="KW-0479">Metal-binding</keyword>
<dbReference type="InterPro" id="IPR001584">
    <property type="entry name" value="Integrase_cat-core"/>
</dbReference>
<comment type="caution">
    <text evidence="9">The sequence shown here is derived from an EMBL/GenBank/DDBJ whole genome shotgun (WGS) entry which is preliminary data.</text>
</comment>
<dbReference type="InterPro" id="IPR003871">
    <property type="entry name" value="RFA1B/D_OB_1st"/>
</dbReference>
<dbReference type="PANTHER" id="PTHR42648">
    <property type="entry name" value="TRANSPOSASE, PUTATIVE-RELATED"/>
    <property type="match status" value="1"/>
</dbReference>
<dbReference type="Pfam" id="PF00665">
    <property type="entry name" value="rve"/>
    <property type="match status" value="1"/>
</dbReference>
<evidence type="ECO:0000256" key="4">
    <source>
        <dbReference type="PROSITE-ProRule" id="PRU00325"/>
    </source>
</evidence>
<keyword evidence="6" id="KW-1133">Transmembrane helix</keyword>
<dbReference type="Pfam" id="PF04434">
    <property type="entry name" value="SWIM"/>
    <property type="match status" value="1"/>
</dbReference>
<evidence type="ECO:0000256" key="1">
    <source>
        <dbReference type="ARBA" id="ARBA00022723"/>
    </source>
</evidence>
<evidence type="ECO:0000256" key="6">
    <source>
        <dbReference type="SAM" id="Phobius"/>
    </source>
</evidence>
<evidence type="ECO:0000259" key="7">
    <source>
        <dbReference type="PROSITE" id="PS50966"/>
    </source>
</evidence>
<dbReference type="GO" id="GO:0004523">
    <property type="term" value="F:RNA-DNA hybrid ribonuclease activity"/>
    <property type="evidence" value="ECO:0007669"/>
    <property type="project" value="InterPro"/>
</dbReference>
<keyword evidence="10" id="KW-1185">Reference proteome</keyword>
<dbReference type="InterPro" id="IPR039537">
    <property type="entry name" value="Retrotran_Ty1/copia-like"/>
</dbReference>
<gene>
    <name evidence="9" type="ORF">ISN45_Aa07g040250</name>
</gene>
<feature type="transmembrane region" description="Helical" evidence="6">
    <location>
        <begin position="62"/>
        <end position="80"/>
    </location>
</feature>
<sequence>MLSSDQITQHMSSGNEITEEEGEHGAYSSTVHRLIIFTNGGAMGLLQVVTNQTSTNEADRRAIILCFLVITLIYTILRVCEVKLRNKPNIRNFVGHVSHLFGALAALTLISIISPTFALLAVSLWLVWFVAVMYVSFSELVFPEDDAADSPDRFSRTLIGAGKERDGVYYFTDEAAVRVNKVGVQCGSALWHRRLGHPDISVLSSLLLNLGVLNSAGPSPCDVCFRAKQTREVFFDSSNKAMECFSLIHVDVWGPYRVSASCGAKYFLTIVDDFSRAVWTHLLLEKSVVRQVLQNFCAYTKKQFEKPVRMVRSDNGSEFMCLTSFFKSKGIIHQTSCVYTPQQNGRVERKHHHILNIARSLLFQANLSVSFWGEAILTAAYLINRTPTKVLQNKTPYELLHGEIPSYDHIKVFGSSCHTHKTSRDKDKFGERSRHCIFVGYPFGKKGWKVYDLESEEFLVSRDVIFQDEEFPFAKKSSSKQAEQAWAVYPRDNGIDRSIVTIDRSQPTARCDNPKKMGSIDPAPGSIDPPSSSPSTTTEMSPVSGLVVETVAEMIQDTAKLGQGKRVKFPSVKLKDYVTYSAKCSKEPHHTSPDFSSASSFTVQGFHAFDFAPPFVEAFVEDDDRGTAFPRHFRLEPPLEILNLALKEASVWKQAFLNGMSNTEALDRTLLNLSPHPQTSECQVDASWHLEDTLSGHGWVLVDQDRILHLGLKSSRRSLSPLHAEVDSLLWAMECLISVGVTSGAFATDCSDMISLLDNQEEWPTFAAELRFYCTEDEENEEVDGEELNDSDENIGKDDDVSGGYSAGSTLDPTIDGSEGSGEDYDFNKWNDLIVEEYGVGHVEEDVCNIPPTVEPAGEFSRLLAECTTTSKRVHNGKTSANLGDTQLTMNSTRTCQHGLLQCTYTRECVRDTGCEGELVTYTDTDVNGRDEVNGEIGVDLDIGGSETGVLNETDIRIQPSVEAYEVYNGFSLLHSGEPEILDNDSTPVFDDLAKVRCDSTEVEISTTGETLYVGSVFMNRQVIQHTMAYLALKVCFCYKQIRSDPRRLEMACVDDNCRWHLSAKVVKNSECFKITRYNSIHTCDIDTRKGYAKHANYKLLGEVVKSRYSSTQGGPRTVDLPQLLLNDLNVRISYDTAWRAKEVAVENRFKYVFVALGASIKGVKYMRKVVVVDGTQLVGRYKGVLLIACAQDGNFQIFPIAFGVVDGETDASWIWFFDKLAEIVPDSEDLMIVSDRHSSIYKGLSVVYPKAHHGACVVHLERNISTYYSKYGVSGLFFSAAKAYRVRDFDKYFAELRGRSAGCAKYLEEIGFEHWTRAHCKGERYNIMSSNNSESMNNAEKVAKCKSLVTPEVDERFLQDLPESGKFAMKMSGPWSYQVTSKSGEHFHVVLDECTCTCLRYTKLRIPCEHGLAAAIEFGINPKIVVGWWYSIQTFSDSFQEPILPIADPKDVVIPQNISEIILIPPHSRRPPGRPTSKRIPCRGENRGSRSRIEATIDCRLAPFYLDRLKENEWKIITSFSVRKNVDPVKATTHEYGIWFLDRTVVTNALRRDAFNFYDFTQFDYIIQKTVDKNVLVDAVGALLEVGGITEGFYGVKLPFKIKDRYNEALECEAHNQQALDFQSYFRNYTRRNIVVALVCWRVTGRNNPKLVSHGPVSKLFADPDIPEVQEIKTVVY</sequence>
<feature type="compositionally biased region" description="Acidic residues" evidence="5">
    <location>
        <begin position="778"/>
        <end position="793"/>
    </location>
</feature>
<dbReference type="Proteomes" id="UP000694240">
    <property type="component" value="Chromosome 12"/>
</dbReference>
<feature type="compositionally biased region" description="Low complexity" evidence="5">
    <location>
        <begin position="522"/>
        <end position="541"/>
    </location>
</feature>
<feature type="domain" description="SWIM-type" evidence="7">
    <location>
        <begin position="1388"/>
        <end position="1420"/>
    </location>
</feature>
<feature type="compositionally biased region" description="Polar residues" evidence="5">
    <location>
        <begin position="1"/>
        <end position="16"/>
    </location>
</feature>
<dbReference type="SMART" id="SM00575">
    <property type="entry name" value="ZnF_PMZ"/>
    <property type="match status" value="1"/>
</dbReference>
<dbReference type="PANTHER" id="PTHR42648:SF31">
    <property type="entry name" value="RNA-DIRECTED DNA POLYMERASE"/>
    <property type="match status" value="1"/>
</dbReference>
<dbReference type="Pfam" id="PF13976">
    <property type="entry name" value="gag_pre-integrs"/>
    <property type="match status" value="1"/>
</dbReference>
<feature type="transmembrane region" description="Helical" evidence="6">
    <location>
        <begin position="101"/>
        <end position="134"/>
    </location>
</feature>
<evidence type="ECO:0000256" key="3">
    <source>
        <dbReference type="ARBA" id="ARBA00022833"/>
    </source>
</evidence>
<dbReference type="CDD" id="cd04481">
    <property type="entry name" value="RPA1_DBD_B_like"/>
    <property type="match status" value="1"/>
</dbReference>
<keyword evidence="3" id="KW-0862">Zinc</keyword>
<name>A0A8T1YE66_9BRAS</name>
<dbReference type="GO" id="GO:0015074">
    <property type="term" value="P:DNA integration"/>
    <property type="evidence" value="ECO:0007669"/>
    <property type="project" value="InterPro"/>
</dbReference>
<dbReference type="GO" id="GO:0008270">
    <property type="term" value="F:zinc ion binding"/>
    <property type="evidence" value="ECO:0007669"/>
    <property type="project" value="UniProtKB-KW"/>
</dbReference>
<feature type="region of interest" description="Disordered" evidence="5">
    <location>
        <begin position="505"/>
        <end position="541"/>
    </location>
</feature>
<accession>A0A8T1YE66</accession>
<reference evidence="9 10" key="1">
    <citation type="submission" date="2020-12" db="EMBL/GenBank/DDBJ databases">
        <title>Concerted genomic and epigenomic changes stabilize Arabidopsis allopolyploids.</title>
        <authorList>
            <person name="Chen Z."/>
        </authorList>
    </citation>
    <scope>NUCLEOTIDE SEQUENCE [LARGE SCALE GENOMIC DNA]</scope>
    <source>
        <strain evidence="9">Allo738</strain>
        <tissue evidence="9">Leaf</tissue>
    </source>
</reference>
<dbReference type="InterPro" id="IPR007527">
    <property type="entry name" value="Znf_SWIM"/>
</dbReference>
<dbReference type="PROSITE" id="PS50966">
    <property type="entry name" value="ZF_SWIM"/>
    <property type="match status" value="1"/>
</dbReference>
<organism evidence="9 10">
    <name type="scientific">Arabidopsis thaliana x Arabidopsis arenosa</name>
    <dbReference type="NCBI Taxonomy" id="1240361"/>
    <lineage>
        <taxon>Eukaryota</taxon>
        <taxon>Viridiplantae</taxon>
        <taxon>Streptophyta</taxon>
        <taxon>Embryophyta</taxon>
        <taxon>Tracheophyta</taxon>
        <taxon>Spermatophyta</taxon>
        <taxon>Magnoliopsida</taxon>
        <taxon>eudicotyledons</taxon>
        <taxon>Gunneridae</taxon>
        <taxon>Pentapetalae</taxon>
        <taxon>rosids</taxon>
        <taxon>malvids</taxon>
        <taxon>Brassicales</taxon>
        <taxon>Brassicaceae</taxon>
        <taxon>Camelineae</taxon>
        <taxon>Arabidopsis</taxon>
    </lineage>
</organism>
<dbReference type="CDD" id="cd04480">
    <property type="entry name" value="RPA1_DBD_A_like"/>
    <property type="match status" value="1"/>
</dbReference>
<evidence type="ECO:0000313" key="10">
    <source>
        <dbReference type="Proteomes" id="UP000694240"/>
    </source>
</evidence>
<dbReference type="CDD" id="cd06222">
    <property type="entry name" value="RNase_H_like"/>
    <property type="match status" value="1"/>
</dbReference>
<dbReference type="Pfam" id="PF13456">
    <property type="entry name" value="RVT_3"/>
    <property type="match status" value="1"/>
</dbReference>
<dbReference type="GO" id="GO:0003676">
    <property type="term" value="F:nucleic acid binding"/>
    <property type="evidence" value="ECO:0007669"/>
    <property type="project" value="InterPro"/>
</dbReference>
<proteinExistence type="predicted"/>
<dbReference type="Pfam" id="PF25597">
    <property type="entry name" value="SH3_retrovirus"/>
    <property type="match status" value="1"/>
</dbReference>
<dbReference type="InterPro" id="IPR044730">
    <property type="entry name" value="RNase_H-like_dom_plant"/>
</dbReference>
<feature type="domain" description="Integrase catalytic" evidence="8">
    <location>
        <begin position="239"/>
        <end position="404"/>
    </location>
</feature>